<gene>
    <name evidence="6" type="ORF">HETIRDRAFT_31375</name>
</gene>
<evidence type="ECO:0000256" key="3">
    <source>
        <dbReference type="ARBA" id="ARBA00023315"/>
    </source>
</evidence>
<dbReference type="GO" id="GO:0005783">
    <property type="term" value="C:endoplasmic reticulum"/>
    <property type="evidence" value="ECO:0007669"/>
    <property type="project" value="TreeGrafter"/>
</dbReference>
<accession>W4KPY9</accession>
<evidence type="ECO:0000313" key="6">
    <source>
        <dbReference type="EMBL" id="ETW87460.1"/>
    </source>
</evidence>
<feature type="transmembrane region" description="Helical" evidence="4">
    <location>
        <begin position="24"/>
        <end position="47"/>
    </location>
</feature>
<dbReference type="InterPro" id="IPR002123">
    <property type="entry name" value="Plipid/glycerol_acylTrfase"/>
</dbReference>
<keyword evidence="4" id="KW-1133">Transmembrane helix</keyword>
<dbReference type="RefSeq" id="XP_009540295.1">
    <property type="nucleotide sequence ID" value="XM_009542000.1"/>
</dbReference>
<dbReference type="Pfam" id="PF16076">
    <property type="entry name" value="Acyltransf_C"/>
    <property type="match status" value="1"/>
</dbReference>
<dbReference type="InterPro" id="IPR032098">
    <property type="entry name" value="Acyltransf_C"/>
</dbReference>
<sequence>MPTGLYVKKITERPPKNWAQTLNAIAFVVVFNFGCLMVNASQFAILLPLKLLPFEWASRWYDSGIRYSKGAFGALLILMCQWFAPTRLVVTFEQEGPGAFSEDEFARLVVKDKKGRVTGINLPLKSVLIANHQVYADWWYAWTLTYFSGTHRDVFIVLKKSLKWVPVVGWGMQFFNFIFLARSWASDRLYLVKELAFLGRHAEQQDTPFTFILYPEGTLVSKDTRPISKKFADKIGIPDMTHTLLPRSTGLHYSLRALAPRIPALQLVDITVAYPGIPLLGYGQEYYTLRSIFFDCIPPPSVHIHIRRFDVAKEVPIGNIFTSNSNGLSNDSAATTILEAEVPEVEREVFDLWLRERWVEKDRFMQRYLDTGTFSSHPKTQPPVIIPLQLRHRREVLDAFCFFVPAIAGFVWSKVRDIAL</sequence>
<reference evidence="6 7" key="1">
    <citation type="journal article" date="2012" name="New Phytol.">
        <title>Insight into trade-off between wood decay and parasitism from the genome of a fungal forest pathogen.</title>
        <authorList>
            <person name="Olson A."/>
            <person name="Aerts A."/>
            <person name="Asiegbu F."/>
            <person name="Belbahri L."/>
            <person name="Bouzid O."/>
            <person name="Broberg A."/>
            <person name="Canback B."/>
            <person name="Coutinho P.M."/>
            <person name="Cullen D."/>
            <person name="Dalman K."/>
            <person name="Deflorio G."/>
            <person name="van Diepen L.T."/>
            <person name="Dunand C."/>
            <person name="Duplessis S."/>
            <person name="Durling M."/>
            <person name="Gonthier P."/>
            <person name="Grimwood J."/>
            <person name="Fossdal C.G."/>
            <person name="Hansson D."/>
            <person name="Henrissat B."/>
            <person name="Hietala A."/>
            <person name="Himmelstrand K."/>
            <person name="Hoffmeister D."/>
            <person name="Hogberg N."/>
            <person name="James T.Y."/>
            <person name="Karlsson M."/>
            <person name="Kohler A."/>
            <person name="Kues U."/>
            <person name="Lee Y.H."/>
            <person name="Lin Y.C."/>
            <person name="Lind M."/>
            <person name="Lindquist E."/>
            <person name="Lombard V."/>
            <person name="Lucas S."/>
            <person name="Lunden K."/>
            <person name="Morin E."/>
            <person name="Murat C."/>
            <person name="Park J."/>
            <person name="Raffaello T."/>
            <person name="Rouze P."/>
            <person name="Salamov A."/>
            <person name="Schmutz J."/>
            <person name="Solheim H."/>
            <person name="Stahlberg J."/>
            <person name="Velez H."/>
            <person name="de Vries R.P."/>
            <person name="Wiebenga A."/>
            <person name="Woodward S."/>
            <person name="Yakovlev I."/>
            <person name="Garbelotto M."/>
            <person name="Martin F."/>
            <person name="Grigoriev I.V."/>
            <person name="Stenlid J."/>
        </authorList>
    </citation>
    <scope>NUCLEOTIDE SEQUENCE [LARGE SCALE GENOMIC DNA]</scope>
    <source>
        <strain evidence="6 7">TC 32-1</strain>
    </source>
</reference>
<dbReference type="EMBL" id="KI925454">
    <property type="protein sequence ID" value="ETW87460.1"/>
    <property type="molecule type" value="Genomic_DNA"/>
</dbReference>
<dbReference type="CDD" id="cd07990">
    <property type="entry name" value="LPLAT_LCLAT1-like"/>
    <property type="match status" value="1"/>
</dbReference>
<dbReference type="SUPFAM" id="SSF69593">
    <property type="entry name" value="Glycerol-3-phosphate (1)-acyltransferase"/>
    <property type="match status" value="1"/>
</dbReference>
<dbReference type="GO" id="GO:0016746">
    <property type="term" value="F:acyltransferase activity"/>
    <property type="evidence" value="ECO:0007669"/>
    <property type="project" value="UniProtKB-KW"/>
</dbReference>
<evidence type="ECO:0000256" key="1">
    <source>
        <dbReference type="ARBA" id="ARBA00008655"/>
    </source>
</evidence>
<dbReference type="STRING" id="747525.W4KPY9"/>
<comment type="similarity">
    <text evidence="1">Belongs to the 1-acyl-sn-glycerol-3-phosphate acyltransferase family.</text>
</comment>
<dbReference type="FunCoup" id="W4KPY9">
    <property type="interactions" value="316"/>
</dbReference>
<dbReference type="GeneID" id="20670059"/>
<dbReference type="AlphaFoldDB" id="W4KPY9"/>
<keyword evidence="7" id="KW-1185">Reference proteome</keyword>
<dbReference type="OrthoDB" id="189226at2759"/>
<keyword evidence="3" id="KW-0012">Acyltransferase</keyword>
<dbReference type="GO" id="GO:0036149">
    <property type="term" value="P:phosphatidylinositol acyl-chain remodeling"/>
    <property type="evidence" value="ECO:0007669"/>
    <property type="project" value="TreeGrafter"/>
</dbReference>
<keyword evidence="2" id="KW-0808">Transferase</keyword>
<evidence type="ECO:0000259" key="5">
    <source>
        <dbReference type="SMART" id="SM00563"/>
    </source>
</evidence>
<dbReference type="PANTHER" id="PTHR10983:SF16">
    <property type="entry name" value="LYSOCARDIOLIPIN ACYLTRANSFERASE 1"/>
    <property type="match status" value="1"/>
</dbReference>
<dbReference type="Proteomes" id="UP000030671">
    <property type="component" value="Unassembled WGS sequence"/>
</dbReference>
<feature type="domain" description="Phospholipid/glycerol acyltransferase" evidence="5">
    <location>
        <begin position="126"/>
        <end position="252"/>
    </location>
</feature>
<name>W4KPY9_HETIT</name>
<proteinExistence type="inferred from homology"/>
<evidence type="ECO:0000313" key="7">
    <source>
        <dbReference type="Proteomes" id="UP000030671"/>
    </source>
</evidence>
<dbReference type="eggNOG" id="KOG1505">
    <property type="taxonomic scope" value="Eukaryota"/>
</dbReference>
<dbReference type="InParanoid" id="W4KPY9"/>
<evidence type="ECO:0000256" key="2">
    <source>
        <dbReference type="ARBA" id="ARBA00022679"/>
    </source>
</evidence>
<keyword evidence="4" id="KW-0472">Membrane</keyword>
<dbReference type="PANTHER" id="PTHR10983">
    <property type="entry name" value="1-ACYLGLYCEROL-3-PHOSPHATE ACYLTRANSFERASE-RELATED"/>
    <property type="match status" value="1"/>
</dbReference>
<keyword evidence="4" id="KW-0812">Transmembrane</keyword>
<dbReference type="KEGG" id="hir:HETIRDRAFT_31375"/>
<organism evidence="6 7">
    <name type="scientific">Heterobasidion irregulare (strain TC 32-1)</name>
    <dbReference type="NCBI Taxonomy" id="747525"/>
    <lineage>
        <taxon>Eukaryota</taxon>
        <taxon>Fungi</taxon>
        <taxon>Dikarya</taxon>
        <taxon>Basidiomycota</taxon>
        <taxon>Agaricomycotina</taxon>
        <taxon>Agaricomycetes</taxon>
        <taxon>Russulales</taxon>
        <taxon>Bondarzewiaceae</taxon>
        <taxon>Heterobasidion</taxon>
        <taxon>Heterobasidion annosum species complex</taxon>
    </lineage>
</organism>
<protein>
    <recommendedName>
        <fullName evidence="5">Phospholipid/glycerol acyltransferase domain-containing protein</fullName>
    </recommendedName>
</protein>
<dbReference type="SMART" id="SM00563">
    <property type="entry name" value="PlsC"/>
    <property type="match status" value="1"/>
</dbReference>
<dbReference type="HOGENOM" id="CLU_041844_3_1_1"/>
<dbReference type="Pfam" id="PF01553">
    <property type="entry name" value="Acyltransferase"/>
    <property type="match status" value="1"/>
</dbReference>
<evidence type="ECO:0000256" key="4">
    <source>
        <dbReference type="SAM" id="Phobius"/>
    </source>
</evidence>